<dbReference type="EMBL" id="AP019514">
    <property type="protein sequence ID" value="BBI60204.1"/>
    <property type="molecule type" value="Genomic_DNA"/>
</dbReference>
<accession>A0A455UA61</accession>
<sequence length="64" mass="7190">MAPITTGVKTEVIPVLGNKQSAICDFVNHSVFFVDPPRPITGEAVFERLWFADSFKWLSFGLFD</sequence>
<evidence type="ECO:0000313" key="2">
    <source>
        <dbReference type="Proteomes" id="UP000320231"/>
    </source>
</evidence>
<name>A0A455UA61_9GAMM</name>
<dbReference type="KEGG" id="hsr:HSBAA_15100"/>
<proteinExistence type="predicted"/>
<dbReference type="Proteomes" id="UP000320231">
    <property type="component" value="Chromosome"/>
</dbReference>
<dbReference type="AlphaFoldDB" id="A0A455UA61"/>
<evidence type="ECO:0000313" key="1">
    <source>
        <dbReference type="EMBL" id="BBI60204.1"/>
    </source>
</evidence>
<organism evidence="1 2">
    <name type="scientific">Vreelandella sulfidaeris</name>
    <dbReference type="NCBI Taxonomy" id="115553"/>
    <lineage>
        <taxon>Bacteria</taxon>
        <taxon>Pseudomonadati</taxon>
        <taxon>Pseudomonadota</taxon>
        <taxon>Gammaproteobacteria</taxon>
        <taxon>Oceanospirillales</taxon>
        <taxon>Halomonadaceae</taxon>
        <taxon>Vreelandella</taxon>
    </lineage>
</organism>
<gene>
    <name evidence="1" type="ORF">HSBAA_15100</name>
</gene>
<reference evidence="1 2" key="1">
    <citation type="journal article" date="2019" name="Microbiol. Resour. Announc.">
        <title>Complete Genome Sequence of Halomonas sulfidaeris Strain Esulfide1 Isolated from a Metal Sulfide Rock at a Depth of 2,200 Meters, Obtained Using Nanopore Sequencing.</title>
        <authorList>
            <person name="Saito M."/>
            <person name="Nishigata A."/>
            <person name="Galipon J."/>
            <person name="Arakawa K."/>
        </authorList>
    </citation>
    <scope>NUCLEOTIDE SEQUENCE [LARGE SCALE GENOMIC DNA]</scope>
    <source>
        <strain evidence="1 2">ATCC BAA-803</strain>
    </source>
</reference>
<protein>
    <submittedName>
        <fullName evidence="1">Uncharacterized protein</fullName>
    </submittedName>
</protein>